<sequence>MPVDANLLKCEVHTYDALCRPLEMCRAHHRICGLSLKGLWKVKPTHTCHYIFVVQDDRRIYPKKKNLPAISTKKQMGLQMEFLLPYLLFRDAGNEALLFYWVSA</sequence>
<dbReference type="EMBL" id="JAGFBR010000013">
    <property type="protein sequence ID" value="KAH0456482.1"/>
    <property type="molecule type" value="Genomic_DNA"/>
</dbReference>
<accession>A0AAV7GLU6</accession>
<organism evidence="1 2">
    <name type="scientific">Dendrobium chrysotoxum</name>
    <name type="common">Orchid</name>
    <dbReference type="NCBI Taxonomy" id="161865"/>
    <lineage>
        <taxon>Eukaryota</taxon>
        <taxon>Viridiplantae</taxon>
        <taxon>Streptophyta</taxon>
        <taxon>Embryophyta</taxon>
        <taxon>Tracheophyta</taxon>
        <taxon>Spermatophyta</taxon>
        <taxon>Magnoliopsida</taxon>
        <taxon>Liliopsida</taxon>
        <taxon>Asparagales</taxon>
        <taxon>Orchidaceae</taxon>
        <taxon>Epidendroideae</taxon>
        <taxon>Malaxideae</taxon>
        <taxon>Dendrobiinae</taxon>
        <taxon>Dendrobium</taxon>
    </lineage>
</organism>
<evidence type="ECO:0000313" key="1">
    <source>
        <dbReference type="EMBL" id="KAH0456482.1"/>
    </source>
</evidence>
<evidence type="ECO:0000313" key="2">
    <source>
        <dbReference type="Proteomes" id="UP000775213"/>
    </source>
</evidence>
<protein>
    <submittedName>
        <fullName evidence="1">Uncharacterized protein</fullName>
    </submittedName>
</protein>
<reference evidence="1 2" key="1">
    <citation type="journal article" date="2021" name="Hortic Res">
        <title>Chromosome-scale assembly of the Dendrobium chrysotoxum genome enhances the understanding of orchid evolution.</title>
        <authorList>
            <person name="Zhang Y."/>
            <person name="Zhang G.Q."/>
            <person name="Zhang D."/>
            <person name="Liu X.D."/>
            <person name="Xu X.Y."/>
            <person name="Sun W.H."/>
            <person name="Yu X."/>
            <person name="Zhu X."/>
            <person name="Wang Z.W."/>
            <person name="Zhao X."/>
            <person name="Zhong W.Y."/>
            <person name="Chen H."/>
            <person name="Yin W.L."/>
            <person name="Huang T."/>
            <person name="Niu S.C."/>
            <person name="Liu Z.J."/>
        </authorList>
    </citation>
    <scope>NUCLEOTIDE SEQUENCE [LARGE SCALE GENOMIC DNA]</scope>
    <source>
        <strain evidence="1">Lindl</strain>
    </source>
</reference>
<proteinExistence type="predicted"/>
<name>A0AAV7GLU6_DENCH</name>
<dbReference type="AlphaFoldDB" id="A0AAV7GLU6"/>
<dbReference type="Proteomes" id="UP000775213">
    <property type="component" value="Unassembled WGS sequence"/>
</dbReference>
<comment type="caution">
    <text evidence="1">The sequence shown here is derived from an EMBL/GenBank/DDBJ whole genome shotgun (WGS) entry which is preliminary data.</text>
</comment>
<gene>
    <name evidence="1" type="ORF">IEQ34_014389</name>
</gene>
<keyword evidence="2" id="KW-1185">Reference proteome</keyword>